<keyword evidence="2" id="KW-0812">Transmembrane</keyword>
<dbReference type="eggNOG" id="ENOG5033A46">
    <property type="taxonomic scope" value="Bacteria"/>
</dbReference>
<reference evidence="6" key="1">
    <citation type="submission" date="2009-09" db="EMBL/GenBank/DDBJ databases">
        <title>The complete genome of Kribbella flavida DSM 17836.</title>
        <authorList>
            <consortium name="US DOE Joint Genome Institute (JGI-PGF)"/>
            <person name="Lucas S."/>
            <person name="Copeland A."/>
            <person name="Lapidus A."/>
            <person name="Glavina del Rio T."/>
            <person name="Dalin E."/>
            <person name="Tice H."/>
            <person name="Bruce D."/>
            <person name="Goodwin L."/>
            <person name="Pitluck S."/>
            <person name="Kyrpides N."/>
            <person name="Mavromatis K."/>
            <person name="Ivanova N."/>
            <person name="Saunders E."/>
            <person name="Brettin T."/>
            <person name="Detter J.C."/>
            <person name="Han C."/>
            <person name="Larimer F."/>
            <person name="Land M."/>
            <person name="Hauser L."/>
            <person name="Markowitz V."/>
            <person name="Cheng J.-F."/>
            <person name="Hugenholtz P."/>
            <person name="Woyke T."/>
            <person name="Wu D."/>
            <person name="Pukall R."/>
            <person name="Klenk H.-P."/>
            <person name="Eisen J.A."/>
        </authorList>
    </citation>
    <scope>NUCLEOTIDE SEQUENCE [LARGE SCALE GENOMIC DNA]</scope>
    <source>
        <strain evidence="6">DSM 17836 / JCM 10339 / NBRC 14399</strain>
    </source>
</reference>
<dbReference type="KEGG" id="kfl:Kfla_0590"/>
<name>D2PX63_KRIFD</name>
<organism evidence="5 6">
    <name type="scientific">Kribbella flavida (strain DSM 17836 / JCM 10339 / NBRC 14399)</name>
    <dbReference type="NCBI Taxonomy" id="479435"/>
    <lineage>
        <taxon>Bacteria</taxon>
        <taxon>Bacillati</taxon>
        <taxon>Actinomycetota</taxon>
        <taxon>Actinomycetes</taxon>
        <taxon>Propionibacteriales</taxon>
        <taxon>Kribbellaceae</taxon>
        <taxon>Kribbella</taxon>
    </lineage>
</organism>
<dbReference type="Pfam" id="PF13828">
    <property type="entry name" value="DUF4190"/>
    <property type="match status" value="1"/>
</dbReference>
<evidence type="ECO:0000259" key="4">
    <source>
        <dbReference type="Pfam" id="PF13845"/>
    </source>
</evidence>
<dbReference type="Pfam" id="PF13845">
    <property type="entry name" value="Septum_form"/>
    <property type="match status" value="1"/>
</dbReference>
<feature type="compositionally biased region" description="Pro residues" evidence="1">
    <location>
        <begin position="35"/>
        <end position="53"/>
    </location>
</feature>
<dbReference type="OrthoDB" id="3628931at2"/>
<keyword evidence="6" id="KW-1185">Reference proteome</keyword>
<keyword evidence="2" id="KW-0472">Membrane</keyword>
<dbReference type="STRING" id="479435.Kfla_0590"/>
<dbReference type="Proteomes" id="UP000007967">
    <property type="component" value="Chromosome"/>
</dbReference>
<feature type="compositionally biased region" description="Polar residues" evidence="1">
    <location>
        <begin position="14"/>
        <end position="23"/>
    </location>
</feature>
<evidence type="ECO:0000313" key="5">
    <source>
        <dbReference type="EMBL" id="ADB29711.1"/>
    </source>
</evidence>
<dbReference type="AlphaFoldDB" id="D2PX63"/>
<evidence type="ECO:0008006" key="7">
    <source>
        <dbReference type="Google" id="ProtNLM"/>
    </source>
</evidence>
<sequence>MTQPPSGGDRPQDTPRSFPSYTESGRPRLQDTPAPFVPPYSPPQQPPGQPFHQPPFQQQPSHQQPFPQQLDPRYPPVHGQPPYGYGYGFPGVPSRATNGLAVAAMATGLASVLFTIAAPVAVGLGIAALVQIKRRNETGTAQAVVGLVVGGLVTLVAGGLVVAMIVFGLTDDDSYSAGIPQPSSSATGASDPDGIYIDGLVVGECFDDTGVEDEVKRQPCNGPHDGELYAVVTLPDHAWPGDRRMGDQAEAACDERFEQYVGISADESELEPVSWFPDAAGWRGGDHDVYCTTYGPDEDRLDRTVKDSKR</sequence>
<feature type="transmembrane region" description="Helical" evidence="2">
    <location>
        <begin position="99"/>
        <end position="132"/>
    </location>
</feature>
<evidence type="ECO:0000259" key="3">
    <source>
        <dbReference type="Pfam" id="PF13828"/>
    </source>
</evidence>
<feature type="region of interest" description="Disordered" evidence="1">
    <location>
        <begin position="1"/>
        <end position="82"/>
    </location>
</feature>
<feature type="domain" description="DUF4190" evidence="3">
    <location>
        <begin position="100"/>
        <end position="157"/>
    </location>
</feature>
<dbReference type="RefSeq" id="WP_012918267.1">
    <property type="nucleotide sequence ID" value="NC_013729.1"/>
</dbReference>
<feature type="compositionally biased region" description="Low complexity" evidence="1">
    <location>
        <begin position="54"/>
        <end position="69"/>
    </location>
</feature>
<dbReference type="InterPro" id="IPR025241">
    <property type="entry name" value="DUF4190"/>
</dbReference>
<evidence type="ECO:0000256" key="2">
    <source>
        <dbReference type="SAM" id="Phobius"/>
    </source>
</evidence>
<gene>
    <name evidence="5" type="ordered locus">Kfla_0590</name>
</gene>
<evidence type="ECO:0000313" key="6">
    <source>
        <dbReference type="Proteomes" id="UP000007967"/>
    </source>
</evidence>
<keyword evidence="2" id="KW-1133">Transmembrane helix</keyword>
<reference evidence="5 6" key="2">
    <citation type="journal article" date="2010" name="Stand. Genomic Sci.">
        <title>Complete genome sequence of Kribbella flavida type strain (IFO 14399).</title>
        <authorList>
            <person name="Pukall R."/>
            <person name="Lapidus A."/>
            <person name="Glavina Del Rio T."/>
            <person name="Copeland A."/>
            <person name="Tice H."/>
            <person name="Cheng J.-F."/>
            <person name="Lucas S."/>
            <person name="Chen F."/>
            <person name="Nolan M."/>
            <person name="LaButti K."/>
            <person name="Pati A."/>
            <person name="Ivanova N."/>
            <person name="Mavrommatis K."/>
            <person name="Mikhailova N."/>
            <person name="Pitluck S."/>
            <person name="Bruce D."/>
            <person name="Goodwin L."/>
            <person name="Land M."/>
            <person name="Hauser L."/>
            <person name="Chang Y.-J."/>
            <person name="Jeffries C.D."/>
            <person name="Chen A."/>
            <person name="Palaniappan K."/>
            <person name="Chain P."/>
            <person name="Rohde M."/>
            <person name="Goeker M."/>
            <person name="Bristow J."/>
            <person name="Eisen J.A."/>
            <person name="Markowitz V."/>
            <person name="Hugenholtz P."/>
            <person name="Kyrpides N.C."/>
            <person name="Klenk H.-P."/>
            <person name="Brettin T."/>
        </authorList>
    </citation>
    <scope>NUCLEOTIDE SEQUENCE [LARGE SCALE GENOMIC DNA]</scope>
    <source>
        <strain evidence="6">DSM 17836 / JCM 10339 / NBRC 14399</strain>
    </source>
</reference>
<accession>D2PX63</accession>
<feature type="domain" description="Septum formation-related" evidence="4">
    <location>
        <begin position="203"/>
        <end position="291"/>
    </location>
</feature>
<dbReference type="InterPro" id="IPR026004">
    <property type="entry name" value="Septum_form"/>
</dbReference>
<dbReference type="HOGENOM" id="CLU_896540_0_0_11"/>
<feature type="transmembrane region" description="Helical" evidence="2">
    <location>
        <begin position="144"/>
        <end position="169"/>
    </location>
</feature>
<evidence type="ECO:0000256" key="1">
    <source>
        <dbReference type="SAM" id="MobiDB-lite"/>
    </source>
</evidence>
<dbReference type="EMBL" id="CP001736">
    <property type="protein sequence ID" value="ADB29711.1"/>
    <property type="molecule type" value="Genomic_DNA"/>
</dbReference>
<protein>
    <recommendedName>
        <fullName evidence="7">Septum formation-related domain-containing protein</fullName>
    </recommendedName>
</protein>
<proteinExistence type="predicted"/>